<evidence type="ECO:0000259" key="6">
    <source>
        <dbReference type="Pfam" id="PF02982"/>
    </source>
</evidence>
<evidence type="ECO:0000256" key="1">
    <source>
        <dbReference type="ARBA" id="ARBA00008584"/>
    </source>
</evidence>
<feature type="domain" description="Scytalone dehydratase-like" evidence="6">
    <location>
        <begin position="19"/>
        <end position="188"/>
    </location>
</feature>
<reference evidence="7 8" key="1">
    <citation type="submission" date="2017-06" db="EMBL/GenBank/DDBJ databases">
        <title>Ant-infecting Ophiocordyceps genomes reveal a high diversity of potential behavioral manipulation genes and a possible major role for enterotoxins.</title>
        <authorList>
            <person name="De Bekker C."/>
            <person name="Evans H.C."/>
            <person name="Brachmann A."/>
            <person name="Hughes D.P."/>
        </authorList>
    </citation>
    <scope>NUCLEOTIDE SEQUENCE [LARGE SCALE GENOMIC DNA]</scope>
    <source>
        <strain evidence="7 8">Map16</strain>
    </source>
</reference>
<feature type="binding site" evidence="5">
    <location>
        <position position="74"/>
    </location>
    <ligand>
        <name>substrate</name>
    </ligand>
</feature>
<feature type="active site" evidence="4">
    <location>
        <position position="109"/>
    </location>
</feature>
<evidence type="ECO:0000313" key="8">
    <source>
        <dbReference type="Proteomes" id="UP000226431"/>
    </source>
</evidence>
<accession>A0A2C5XW56</accession>
<comment type="caution">
    <text evidence="7">The sequence shown here is derived from an EMBL/GenBank/DDBJ whole genome shotgun (WGS) entry which is preliminary data.</text>
</comment>
<dbReference type="InterPro" id="IPR032710">
    <property type="entry name" value="NTF2-like_dom_sf"/>
</dbReference>
<evidence type="ECO:0000256" key="3">
    <source>
        <dbReference type="PIRNR" id="PIRNR024851"/>
    </source>
</evidence>
<dbReference type="EMBL" id="NJES01000031">
    <property type="protein sequence ID" value="PHH79909.1"/>
    <property type="molecule type" value="Genomic_DNA"/>
</dbReference>
<evidence type="ECO:0000313" key="7">
    <source>
        <dbReference type="EMBL" id="PHH79909.1"/>
    </source>
</evidence>
<dbReference type="Pfam" id="PF02982">
    <property type="entry name" value="Scytalone_dh"/>
    <property type="match status" value="1"/>
</dbReference>
<feature type="binding site" evidence="5">
    <location>
        <position position="155"/>
    </location>
    <ligand>
        <name>substrate</name>
    </ligand>
</feature>
<evidence type="ECO:0000256" key="4">
    <source>
        <dbReference type="PIRSR" id="PIRSR024851-50"/>
    </source>
</evidence>
<proteinExistence type="inferred from homology"/>
<protein>
    <recommendedName>
        <fullName evidence="6">Scytalone dehydratase-like domain-containing protein</fullName>
    </recommendedName>
</protein>
<dbReference type="STRING" id="2004952.A0A2C5XW56"/>
<comment type="similarity">
    <text evidence="1 3">Belongs to the scytalone dehydratase family.</text>
</comment>
<dbReference type="OrthoDB" id="5281072at2759"/>
<dbReference type="PIRSF" id="PIRSF024851">
    <property type="entry name" value="SCD1"/>
    <property type="match status" value="1"/>
</dbReference>
<dbReference type="InterPro" id="IPR049884">
    <property type="entry name" value="Scytalone_dh"/>
</dbReference>
<keyword evidence="2 3" id="KW-0456">Lyase</keyword>
<dbReference type="GO" id="GO:0006582">
    <property type="term" value="P:melanin metabolic process"/>
    <property type="evidence" value="ECO:0007669"/>
    <property type="project" value="InterPro"/>
</dbReference>
<dbReference type="AlphaFoldDB" id="A0A2C5XW56"/>
<sequence length="191" mass="21851">MPAPSIPPPANGKKNRQSLPFEDYLELSELVFEWGDSYDSKVSMRFIPAASNAYSQQDWSRLSSIIAPTLLVDYTKIGKPRWESMPADEFIAMVSDDDFLGDPCVKTQHLLGATRWERVSETEVIGHHQLRAAHQVYTAPDLKTVKLRGHSHATNEHYYTKVDGVWKFAGLKPNVRWNEHDFERVFKGSFK</sequence>
<evidence type="ECO:0000256" key="5">
    <source>
        <dbReference type="PIRSR" id="PIRSR024851-51"/>
    </source>
</evidence>
<feature type="active site" evidence="4">
    <location>
        <position position="134"/>
    </location>
</feature>
<gene>
    <name evidence="7" type="ORF">CDD80_3496</name>
</gene>
<organism evidence="7 8">
    <name type="scientific">Ophiocordyceps camponoti-rufipedis</name>
    <dbReference type="NCBI Taxonomy" id="2004952"/>
    <lineage>
        <taxon>Eukaryota</taxon>
        <taxon>Fungi</taxon>
        <taxon>Dikarya</taxon>
        <taxon>Ascomycota</taxon>
        <taxon>Pezizomycotina</taxon>
        <taxon>Sordariomycetes</taxon>
        <taxon>Hypocreomycetidae</taxon>
        <taxon>Hypocreales</taxon>
        <taxon>Ophiocordycipitaceae</taxon>
        <taxon>Ophiocordyceps</taxon>
    </lineage>
</organism>
<keyword evidence="8" id="KW-1185">Reference proteome</keyword>
<dbReference type="InterPro" id="IPR004235">
    <property type="entry name" value="Scytalone_dehydratase"/>
</dbReference>
<dbReference type="Proteomes" id="UP000226431">
    <property type="component" value="Unassembled WGS sequence"/>
</dbReference>
<dbReference type="SUPFAM" id="SSF54427">
    <property type="entry name" value="NTF2-like"/>
    <property type="match status" value="1"/>
</dbReference>
<evidence type="ECO:0000256" key="2">
    <source>
        <dbReference type="ARBA" id="ARBA00023239"/>
    </source>
</evidence>
<feature type="binding site" evidence="5">
    <location>
        <position position="38"/>
    </location>
    <ligand>
        <name>substrate</name>
    </ligand>
</feature>
<dbReference type="Gene3D" id="3.10.450.50">
    <property type="match status" value="1"/>
</dbReference>
<name>A0A2C5XW56_9HYPO</name>
<dbReference type="GO" id="GO:0030411">
    <property type="term" value="F:scytalone dehydratase activity"/>
    <property type="evidence" value="ECO:0007669"/>
    <property type="project" value="InterPro"/>
</dbReference>